<sequence>MKKKIFSIIIALLVIMSFAACNQQSDTDSAKESIQNCMDALKAADMNKARQYAAKDSKPFLTDAALKENPDDPEEKWILDLLASSQYKFKSGSIKDGEEKGTFIYEITSKDLMSIISQSMDEIMAGKSEDEILSNMDVSKLDDQTRDVEITVQKEGGKWKVVKAEDLLFELAGMEGLAG</sequence>
<keyword evidence="3" id="KW-1185">Reference proteome</keyword>
<gene>
    <name evidence="2" type="ORF">SAMN04489866_10587</name>
</gene>
<keyword evidence="1" id="KW-0732">Signal</keyword>
<dbReference type="AlphaFoldDB" id="A0A1G6WM25"/>
<reference evidence="2 3" key="1">
    <citation type="submission" date="2016-10" db="EMBL/GenBank/DDBJ databases">
        <authorList>
            <person name="de Groot N.N."/>
        </authorList>
    </citation>
    <scope>NUCLEOTIDE SEQUENCE [LARGE SCALE GENOMIC DNA]</scope>
    <source>
        <strain evidence="2 3">DSM 20475</strain>
    </source>
</reference>
<proteinExistence type="predicted"/>
<dbReference type="OrthoDB" id="1701451at2"/>
<evidence type="ECO:0000313" key="2">
    <source>
        <dbReference type="EMBL" id="SDD66898.1"/>
    </source>
</evidence>
<evidence type="ECO:0000313" key="3">
    <source>
        <dbReference type="Proteomes" id="UP000198995"/>
    </source>
</evidence>
<feature type="chain" id="PRO_5039715309" description="DUF5105 domain-containing protein" evidence="1">
    <location>
        <begin position="20"/>
        <end position="179"/>
    </location>
</feature>
<dbReference type="EMBL" id="FNAF01000005">
    <property type="protein sequence ID" value="SDD66898.1"/>
    <property type="molecule type" value="Genomic_DNA"/>
</dbReference>
<dbReference type="PROSITE" id="PS51257">
    <property type="entry name" value="PROKAR_LIPOPROTEIN"/>
    <property type="match status" value="1"/>
</dbReference>
<organism evidence="2 3">
    <name type="scientific">Peptococcus niger</name>
    <dbReference type="NCBI Taxonomy" id="2741"/>
    <lineage>
        <taxon>Bacteria</taxon>
        <taxon>Bacillati</taxon>
        <taxon>Bacillota</taxon>
        <taxon>Clostridia</taxon>
        <taxon>Eubacteriales</taxon>
        <taxon>Peptococcaceae</taxon>
        <taxon>Peptococcus</taxon>
    </lineage>
</organism>
<dbReference type="RefSeq" id="WP_091791760.1">
    <property type="nucleotide sequence ID" value="NZ_FNAF01000005.1"/>
</dbReference>
<protein>
    <recommendedName>
        <fullName evidence="4">DUF5105 domain-containing protein</fullName>
    </recommendedName>
</protein>
<accession>A0A1G6WM25</accession>
<feature type="signal peptide" evidence="1">
    <location>
        <begin position="1"/>
        <end position="19"/>
    </location>
</feature>
<evidence type="ECO:0000256" key="1">
    <source>
        <dbReference type="SAM" id="SignalP"/>
    </source>
</evidence>
<dbReference type="Proteomes" id="UP000198995">
    <property type="component" value="Unassembled WGS sequence"/>
</dbReference>
<name>A0A1G6WM25_PEPNI</name>
<dbReference type="STRING" id="2741.SAMN04489866_10587"/>
<evidence type="ECO:0008006" key="4">
    <source>
        <dbReference type="Google" id="ProtNLM"/>
    </source>
</evidence>